<evidence type="ECO:0000313" key="7">
    <source>
        <dbReference type="EMBL" id="TWU47357.1"/>
    </source>
</evidence>
<keyword evidence="1 6" id="KW-0813">Transport</keyword>
<proteinExistence type="inferred from homology"/>
<organism evidence="7 8">
    <name type="scientific">Rubripirellula tenax</name>
    <dbReference type="NCBI Taxonomy" id="2528015"/>
    <lineage>
        <taxon>Bacteria</taxon>
        <taxon>Pseudomonadati</taxon>
        <taxon>Planctomycetota</taxon>
        <taxon>Planctomycetia</taxon>
        <taxon>Pirellulales</taxon>
        <taxon>Pirellulaceae</taxon>
        <taxon>Rubripirellula</taxon>
    </lineage>
</organism>
<keyword evidence="3 6" id="KW-0479">Metal-binding</keyword>
<keyword evidence="2 6" id="KW-1003">Cell membrane</keyword>
<keyword evidence="4 6" id="KW-0862">Zinc</keyword>
<dbReference type="InterPro" id="IPR018752">
    <property type="entry name" value="DabA"/>
</dbReference>
<dbReference type="GO" id="GO:0005886">
    <property type="term" value="C:plasma membrane"/>
    <property type="evidence" value="ECO:0007669"/>
    <property type="project" value="UniProtKB-SubCell"/>
</dbReference>
<comment type="function">
    <text evidence="6">Part of an energy-coupled inorganic carbon pump.</text>
</comment>
<evidence type="ECO:0000256" key="6">
    <source>
        <dbReference type="HAMAP-Rule" id="MF_01871"/>
    </source>
</evidence>
<evidence type="ECO:0000256" key="5">
    <source>
        <dbReference type="ARBA" id="ARBA00023136"/>
    </source>
</evidence>
<feature type="binding site" evidence="6">
    <location>
        <position position="560"/>
    </location>
    <ligand>
        <name>Zn(2+)</name>
        <dbReference type="ChEBI" id="CHEBI:29105"/>
    </ligand>
</feature>
<dbReference type="HAMAP" id="MF_01871">
    <property type="entry name" value="DabA"/>
    <property type="match status" value="1"/>
</dbReference>
<name>A0A5C6EH43_9BACT</name>
<reference evidence="7 8" key="1">
    <citation type="submission" date="2019-02" db="EMBL/GenBank/DDBJ databases">
        <title>Deep-cultivation of Planctomycetes and their phenomic and genomic characterization uncovers novel biology.</title>
        <authorList>
            <person name="Wiegand S."/>
            <person name="Jogler M."/>
            <person name="Boedeker C."/>
            <person name="Pinto D."/>
            <person name="Vollmers J."/>
            <person name="Rivas-Marin E."/>
            <person name="Kohn T."/>
            <person name="Peeters S.H."/>
            <person name="Heuer A."/>
            <person name="Rast P."/>
            <person name="Oberbeckmann S."/>
            <person name="Bunk B."/>
            <person name="Jeske O."/>
            <person name="Meyerdierks A."/>
            <person name="Storesund J.E."/>
            <person name="Kallscheuer N."/>
            <person name="Luecker S."/>
            <person name="Lage O.M."/>
            <person name="Pohl T."/>
            <person name="Merkel B.J."/>
            <person name="Hornburger P."/>
            <person name="Mueller R.-W."/>
            <person name="Bruemmer F."/>
            <person name="Labrenz M."/>
            <person name="Spormann A.M."/>
            <person name="Op Den Camp H."/>
            <person name="Overmann J."/>
            <person name="Amann R."/>
            <person name="Jetten M.S.M."/>
            <person name="Mascher T."/>
            <person name="Medema M.H."/>
            <person name="Devos D.P."/>
            <person name="Kaster A.-K."/>
            <person name="Ovreas L."/>
            <person name="Rohde M."/>
            <person name="Galperin M.Y."/>
            <person name="Jogler C."/>
        </authorList>
    </citation>
    <scope>NUCLEOTIDE SEQUENCE [LARGE SCALE GENOMIC DNA]</scope>
    <source>
        <strain evidence="7 8">Poly51</strain>
    </source>
</reference>
<evidence type="ECO:0000313" key="8">
    <source>
        <dbReference type="Proteomes" id="UP000318288"/>
    </source>
</evidence>
<evidence type="ECO:0000256" key="2">
    <source>
        <dbReference type="ARBA" id="ARBA00022475"/>
    </source>
</evidence>
<comment type="subcellular location">
    <subcellularLocation>
        <location evidence="6">Cell membrane</location>
        <topology evidence="6">Peripheral membrane protein</topology>
    </subcellularLocation>
</comment>
<dbReference type="PANTHER" id="PTHR38344">
    <property type="entry name" value="UPF0753 PROTEIN AQ_863"/>
    <property type="match status" value="1"/>
</dbReference>
<dbReference type="PANTHER" id="PTHR38344:SF1">
    <property type="entry name" value="INORGANIC CARBON TRANSPORTER SUBUNIT DABA-RELATED"/>
    <property type="match status" value="1"/>
</dbReference>
<dbReference type="RefSeq" id="WP_146461087.1">
    <property type="nucleotide sequence ID" value="NZ_SJPW01000007.1"/>
</dbReference>
<feature type="binding site" evidence="6">
    <location>
        <position position="380"/>
    </location>
    <ligand>
        <name>Zn(2+)</name>
        <dbReference type="ChEBI" id="CHEBI:29105"/>
    </ligand>
</feature>
<dbReference type="GO" id="GO:0008270">
    <property type="term" value="F:zinc ion binding"/>
    <property type="evidence" value="ECO:0007669"/>
    <property type="project" value="UniProtKB-UniRule"/>
</dbReference>
<keyword evidence="8" id="KW-1185">Reference proteome</keyword>
<feature type="binding site" evidence="6">
    <location>
        <position position="575"/>
    </location>
    <ligand>
        <name>Zn(2+)</name>
        <dbReference type="ChEBI" id="CHEBI:29105"/>
    </ligand>
</feature>
<dbReference type="Pfam" id="PF10070">
    <property type="entry name" value="DabA"/>
    <property type="match status" value="1"/>
</dbReference>
<dbReference type="AlphaFoldDB" id="A0A5C6EH43"/>
<gene>
    <name evidence="6" type="primary">dabA</name>
    <name evidence="7" type="ORF">Poly51_51570</name>
</gene>
<dbReference type="EMBL" id="SJPW01000007">
    <property type="protein sequence ID" value="TWU47357.1"/>
    <property type="molecule type" value="Genomic_DNA"/>
</dbReference>
<evidence type="ECO:0000256" key="4">
    <source>
        <dbReference type="ARBA" id="ARBA00022833"/>
    </source>
</evidence>
<comment type="caution">
    <text evidence="7">The sequence shown here is derived from an EMBL/GenBank/DDBJ whole genome shotgun (WGS) entry which is preliminary data.</text>
</comment>
<feature type="binding site" evidence="6">
    <location>
        <position position="378"/>
    </location>
    <ligand>
        <name>Zn(2+)</name>
        <dbReference type="ChEBI" id="CHEBI:29105"/>
    </ligand>
</feature>
<evidence type="ECO:0000256" key="3">
    <source>
        <dbReference type="ARBA" id="ARBA00022723"/>
    </source>
</evidence>
<protein>
    <recommendedName>
        <fullName evidence="6">Probable inorganic carbon transporter subunit DabA</fullName>
    </recommendedName>
</protein>
<comment type="cofactor">
    <cofactor evidence="6">
        <name>Zn(2+)</name>
        <dbReference type="ChEBI" id="CHEBI:29105"/>
    </cofactor>
</comment>
<comment type="subunit">
    <text evidence="6">Forms a complex with DabB.</text>
</comment>
<evidence type="ECO:0000256" key="1">
    <source>
        <dbReference type="ARBA" id="ARBA00022448"/>
    </source>
</evidence>
<accession>A0A5C6EH43</accession>
<sequence>MSPTLSIPSVADPSLAASSAHSAPWSDGGARIREILEQVCSSMTAVWPLKDYVAVNPLGGFTEHRFLDARKKLRVYSDCETLMPLAYYANELKQGRLTVEAIELAIKELATDESIANANLTSESMVKQLRSFDPLPLLVQPTGTSTNKDRSLRTISEFVDGQKGTDWTTTIREEVSKHCAAHYDDGQAAWQSPWKDLPLYQAWLSAASRDRKIEILGLQGFRKFVTAMPATPEESIAMCLNSLGVPSPLWEGFLSCQMQSVSGWAAWAKFQVDMASRKDELSTDLIALIAMRLAYDVVLANQATVSVPWDAMAAGDQDQVDVSSSGAWSNRDDIALRHLLLRACEIEFRERLLLRLNVLPDVPDTAVPSSTVAQMVFCIDVRSERMRRHLEATSNREIETFGFAGFFGLPIEFVPIGSSSGNAQVPLLLSPKFQVHEGLRGSGEQAALDSIAHRTTIRGFRQAWKRFSTSAVGCFAAVETAGLLNGFSLLKRTLRWDLGLSDGHRFDGVAKADREHLGPMLCGLNAQGITTTHQADMAEGVLRGIGLTKNFAPLVVFCGHGSRTDNNPLAAGLDCGACGGHTGESNARFAAMLLNQPFIRTNLAERGIEIPDGTRFVAALHNTTNDEIAFFETDELPEESLGDFQQLAKMTRSASERNRAERLPIIASKSVADLMDRCTDWSEVRPEWGLAGNAAFIVGSRRMTESTDLDGRTFLHTYDHKDDPSGSILESIMTAPMVVAHLINMQYYASTVDNLHFGSGTKTVHNVVGRFGLFSGNGGDLMTGLPWQSLHTGTSFQHHPLRLLSVIAAPRASIERVLAKHAGVAQLLTNQWLHLVAIDESQLFRYTDSSTWEPITSVSALSN</sequence>
<dbReference type="OrthoDB" id="9805101at2"/>
<comment type="similarity">
    <text evidence="6">Belongs to the inorganic carbon transporter (TC 9.A.2) DabA family.</text>
</comment>
<dbReference type="Proteomes" id="UP000318288">
    <property type="component" value="Unassembled WGS sequence"/>
</dbReference>
<keyword evidence="5 6" id="KW-0472">Membrane</keyword>